<comment type="caution">
    <text evidence="1">The sequence shown here is derived from an EMBL/GenBank/DDBJ whole genome shotgun (WGS) entry which is preliminary data.</text>
</comment>
<dbReference type="Proteomes" id="UP000617426">
    <property type="component" value="Unassembled WGS sequence"/>
</dbReference>
<dbReference type="EMBL" id="JACHMK010000001">
    <property type="protein sequence ID" value="MBB6334903.1"/>
    <property type="molecule type" value="Genomic_DNA"/>
</dbReference>
<gene>
    <name evidence="1" type="ORF">HD592_001468</name>
</gene>
<protein>
    <submittedName>
        <fullName evidence="1">Uncharacterized protein</fullName>
    </submittedName>
</protein>
<evidence type="ECO:0000313" key="2">
    <source>
        <dbReference type="Proteomes" id="UP000617426"/>
    </source>
</evidence>
<dbReference type="AlphaFoldDB" id="A0A923E2Q0"/>
<reference evidence="1" key="1">
    <citation type="submission" date="2020-08" db="EMBL/GenBank/DDBJ databases">
        <title>Sequencing the genomes of 1000 actinobacteria strains.</title>
        <authorList>
            <person name="Klenk H.-P."/>
        </authorList>
    </citation>
    <scope>NUCLEOTIDE SEQUENCE</scope>
    <source>
        <strain evidence="1">DSM 10695</strain>
    </source>
</reference>
<sequence length="55" mass="6305">MNTASLESLEETRESAWAGRPELMKRGEDGAYRLIEYPDRTPFAFIIDARKSQSL</sequence>
<name>A0A923E2Q0_9ACTO</name>
<keyword evidence="2" id="KW-1185">Reference proteome</keyword>
<evidence type="ECO:0000313" key="1">
    <source>
        <dbReference type="EMBL" id="MBB6334903.1"/>
    </source>
</evidence>
<dbReference type="RefSeq" id="WP_184452959.1">
    <property type="nucleotide sequence ID" value="NZ_JACHMK010000001.1"/>
</dbReference>
<accession>A0A923E2Q0</accession>
<proteinExistence type="predicted"/>
<organism evidence="1 2">
    <name type="scientific">Schaalia hyovaginalis</name>
    <dbReference type="NCBI Taxonomy" id="29316"/>
    <lineage>
        <taxon>Bacteria</taxon>
        <taxon>Bacillati</taxon>
        <taxon>Actinomycetota</taxon>
        <taxon>Actinomycetes</taxon>
        <taxon>Actinomycetales</taxon>
        <taxon>Actinomycetaceae</taxon>
        <taxon>Schaalia</taxon>
    </lineage>
</organism>